<dbReference type="AlphaFoldDB" id="A0A1G5ELE2"/>
<accession>A0A1G5ELE2</accession>
<dbReference type="Gene3D" id="3.90.1750.20">
    <property type="entry name" value="Putative Large Serine Recombinase, Chain B, Domain 2"/>
    <property type="match status" value="1"/>
</dbReference>
<dbReference type="Proteomes" id="UP000183104">
    <property type="component" value="Unassembled WGS sequence"/>
</dbReference>
<evidence type="ECO:0000313" key="8">
    <source>
        <dbReference type="Proteomes" id="UP000183104"/>
    </source>
</evidence>
<proteinExistence type="predicted"/>
<reference evidence="8" key="1">
    <citation type="submission" date="2016-10" db="EMBL/GenBank/DDBJ databases">
        <authorList>
            <person name="Varghese N."/>
        </authorList>
    </citation>
    <scope>NUCLEOTIDE SEQUENCE [LARGE SCALE GENOMIC DNA]</scope>
    <source>
        <strain evidence="8">HL 19</strain>
    </source>
</reference>
<dbReference type="PANTHER" id="PTHR30461">
    <property type="entry name" value="DNA-INVERTASE FROM LAMBDOID PROPHAGE"/>
    <property type="match status" value="1"/>
</dbReference>
<evidence type="ECO:0000259" key="5">
    <source>
        <dbReference type="PROSITE" id="PS51736"/>
    </source>
</evidence>
<dbReference type="InterPro" id="IPR036162">
    <property type="entry name" value="Resolvase-like_N_sf"/>
</dbReference>
<dbReference type="InterPro" id="IPR025827">
    <property type="entry name" value="Zn_ribbon_recom_dom"/>
</dbReference>
<keyword evidence="3" id="KW-0175">Coiled coil</keyword>
<name>A0A1G5ELE2_9GAMM</name>
<dbReference type="Gene3D" id="3.40.50.1390">
    <property type="entry name" value="Resolvase, N-terminal catalytic domain"/>
    <property type="match status" value="1"/>
</dbReference>
<dbReference type="Pfam" id="PF13408">
    <property type="entry name" value="Zn_ribbon_recom"/>
    <property type="match status" value="1"/>
</dbReference>
<dbReference type="RefSeq" id="WP_054965031.1">
    <property type="nucleotide sequence ID" value="NZ_FMUN01000004.1"/>
</dbReference>
<dbReference type="GO" id="GO:0000150">
    <property type="term" value="F:DNA strand exchange activity"/>
    <property type="evidence" value="ECO:0007669"/>
    <property type="project" value="InterPro"/>
</dbReference>
<dbReference type="SUPFAM" id="SSF53041">
    <property type="entry name" value="Resolvase-like"/>
    <property type="match status" value="1"/>
</dbReference>
<dbReference type="InterPro" id="IPR038109">
    <property type="entry name" value="DNA_bind_recomb_sf"/>
</dbReference>
<sequence>MPKAYSYVRFSHPDQARGDSQRRQVEAARQWAERNGYEFDESNTLADHGVSAYHGDNLTEGSLGAFIQAVQDGHIPPGSVLVVESLDRISREQIHATLSRFMDLLARGIEIVTLTDNKHYTTQSLNDLADLMTSLVVMARAYEESATKAQRLAASWEEKRRKAREGEEKATAQCPAWLRLSEDRKAFEVIEDRAEVVRRIFQLSSDGEGNKRIAKILNEEGVPAFRSKNGWQPSYIQKILQSEAVFGRYQPCTSPGGRGKPQPDGDPIDGYYPAVVDEATFYAAKVARERRKVARAGGRPNKEVTNILRGLVACGRCGESMHYLWKGDSEIDRAIYQCGGYLRGSGCDHSYTYPYDPVIQEVSFSEQASRAMFEDERRAEAERSEAEADRLSEEITRKSRALDRLLEMFGDEEPTREIQDRVKVLSTELDDLRNQHQRAKEHAKGLRANDLIEEVEEGREPKSGPAQAGPDNRMAQRVREVVRKVVFLEGTISIHFHHGIPSELGEIRKPLGPHNKILTQAEEEELAQLRREQFLPLNELQDEARRRFNKELSTSAMHRAMKRHGLGNLYRLRRGEGIG</sequence>
<keyword evidence="8" id="KW-1185">Reference proteome</keyword>
<evidence type="ECO:0000313" key="7">
    <source>
        <dbReference type="EMBL" id="SCY27754.1"/>
    </source>
</evidence>
<dbReference type="InterPro" id="IPR006119">
    <property type="entry name" value="Resolv_N"/>
</dbReference>
<organism evidence="7 8">
    <name type="scientific">Thiohalorhabdus denitrificans</name>
    <dbReference type="NCBI Taxonomy" id="381306"/>
    <lineage>
        <taxon>Bacteria</taxon>
        <taxon>Pseudomonadati</taxon>
        <taxon>Pseudomonadota</taxon>
        <taxon>Gammaproteobacteria</taxon>
        <taxon>Thiohalorhabdales</taxon>
        <taxon>Thiohalorhabdaceae</taxon>
        <taxon>Thiohalorhabdus</taxon>
    </lineage>
</organism>
<dbReference type="PROSITE" id="PS51737">
    <property type="entry name" value="RECOMBINASE_DNA_BIND"/>
    <property type="match status" value="1"/>
</dbReference>
<feature type="coiled-coil region" evidence="3">
    <location>
        <begin position="374"/>
        <end position="449"/>
    </location>
</feature>
<dbReference type="SMART" id="SM00857">
    <property type="entry name" value="Resolvase"/>
    <property type="match status" value="1"/>
</dbReference>
<dbReference type="Pfam" id="PF07508">
    <property type="entry name" value="Recombinase"/>
    <property type="match status" value="1"/>
</dbReference>
<protein>
    <submittedName>
        <fullName evidence="7">Site-specific DNA recombinase</fullName>
    </submittedName>
</protein>
<dbReference type="OrthoDB" id="9791494at2"/>
<dbReference type="Pfam" id="PF00239">
    <property type="entry name" value="Resolvase"/>
    <property type="match status" value="1"/>
</dbReference>
<dbReference type="EMBL" id="FMUN01000004">
    <property type="protein sequence ID" value="SCY27754.1"/>
    <property type="molecule type" value="Genomic_DNA"/>
</dbReference>
<evidence type="ECO:0000256" key="4">
    <source>
        <dbReference type="SAM" id="MobiDB-lite"/>
    </source>
</evidence>
<feature type="domain" description="Resolvase/invertase-type recombinase catalytic" evidence="5">
    <location>
        <begin position="3"/>
        <end position="163"/>
    </location>
</feature>
<feature type="domain" description="Recombinase" evidence="6">
    <location>
        <begin position="176"/>
        <end position="294"/>
    </location>
</feature>
<dbReference type="PANTHER" id="PTHR30461:SF2">
    <property type="entry name" value="SERINE RECOMBINASE PINE-RELATED"/>
    <property type="match status" value="1"/>
</dbReference>
<evidence type="ECO:0000256" key="2">
    <source>
        <dbReference type="ARBA" id="ARBA00023172"/>
    </source>
</evidence>
<dbReference type="GO" id="GO:0003677">
    <property type="term" value="F:DNA binding"/>
    <property type="evidence" value="ECO:0007669"/>
    <property type="project" value="UniProtKB-KW"/>
</dbReference>
<keyword evidence="1" id="KW-0238">DNA-binding</keyword>
<gene>
    <name evidence="7" type="ORF">SAMN05661077_1681</name>
</gene>
<evidence type="ECO:0000256" key="1">
    <source>
        <dbReference type="ARBA" id="ARBA00023125"/>
    </source>
</evidence>
<keyword evidence="2" id="KW-0233">DNA recombination</keyword>
<dbReference type="InterPro" id="IPR050639">
    <property type="entry name" value="SSR_resolvase"/>
</dbReference>
<evidence type="ECO:0000259" key="6">
    <source>
        <dbReference type="PROSITE" id="PS51737"/>
    </source>
</evidence>
<dbReference type="CDD" id="cd00338">
    <property type="entry name" value="Ser_Recombinase"/>
    <property type="match status" value="1"/>
</dbReference>
<dbReference type="PROSITE" id="PS51736">
    <property type="entry name" value="RECOMBINASES_3"/>
    <property type="match status" value="1"/>
</dbReference>
<dbReference type="InterPro" id="IPR011109">
    <property type="entry name" value="DNA_bind_recombinase_dom"/>
</dbReference>
<evidence type="ECO:0000256" key="3">
    <source>
        <dbReference type="SAM" id="Coils"/>
    </source>
</evidence>
<feature type="region of interest" description="Disordered" evidence="4">
    <location>
        <begin position="451"/>
        <end position="473"/>
    </location>
</feature>